<feature type="domain" description="Phage tail tape measure protein" evidence="3">
    <location>
        <begin position="151"/>
        <end position="369"/>
    </location>
</feature>
<feature type="transmembrane region" description="Helical" evidence="2">
    <location>
        <begin position="548"/>
        <end position="566"/>
    </location>
</feature>
<dbReference type="PANTHER" id="PTHR37813">
    <property type="entry name" value="FELS-2 PROPHAGE PROTEIN"/>
    <property type="match status" value="1"/>
</dbReference>
<feature type="transmembrane region" description="Helical" evidence="2">
    <location>
        <begin position="586"/>
        <end position="607"/>
    </location>
</feature>
<evidence type="ECO:0000256" key="1">
    <source>
        <dbReference type="ARBA" id="ARBA00022612"/>
    </source>
</evidence>
<dbReference type="InterPro" id="IPR010090">
    <property type="entry name" value="Phage_tape_meas"/>
</dbReference>
<feature type="transmembrane region" description="Helical" evidence="2">
    <location>
        <begin position="520"/>
        <end position="539"/>
    </location>
</feature>
<keyword evidence="2" id="KW-0812">Transmembrane</keyword>
<dbReference type="PANTHER" id="PTHR37813:SF1">
    <property type="entry name" value="FELS-2 PROPHAGE PROTEIN"/>
    <property type="match status" value="1"/>
</dbReference>
<protein>
    <submittedName>
        <fullName evidence="4">Phage tail tape measure protein</fullName>
    </submittedName>
</protein>
<dbReference type="NCBIfam" id="TIGR01760">
    <property type="entry name" value="tape_meas_TP901"/>
    <property type="match status" value="1"/>
</dbReference>
<evidence type="ECO:0000313" key="5">
    <source>
        <dbReference type="Proteomes" id="UP000277803"/>
    </source>
</evidence>
<keyword evidence="1" id="KW-1188">Viral release from host cell</keyword>
<comment type="caution">
    <text evidence="4">The sequence shown here is derived from an EMBL/GenBank/DDBJ whole genome shotgun (WGS) entry which is preliminary data.</text>
</comment>
<organism evidence="4 5">
    <name type="scientific">Veillonella atypica</name>
    <dbReference type="NCBI Taxonomy" id="39777"/>
    <lineage>
        <taxon>Bacteria</taxon>
        <taxon>Bacillati</taxon>
        <taxon>Bacillota</taxon>
        <taxon>Negativicutes</taxon>
        <taxon>Veillonellales</taxon>
        <taxon>Veillonellaceae</taxon>
        <taxon>Veillonella</taxon>
    </lineage>
</organism>
<reference evidence="4 5" key="1">
    <citation type="submission" date="2018-09" db="EMBL/GenBank/DDBJ databases">
        <title>Genome sequence of Veillonella atypica isolated from periodontal Korean patients.</title>
        <authorList>
            <person name="Lee J.-H."/>
            <person name="Moon J.-H."/>
            <person name="Shin S.-Y."/>
        </authorList>
    </citation>
    <scope>NUCLEOTIDE SEQUENCE [LARGE SCALE GENOMIC DNA]</scope>
    <source>
        <strain evidence="4 5">KHUD_V1</strain>
    </source>
</reference>
<evidence type="ECO:0000313" key="4">
    <source>
        <dbReference type="EMBL" id="RJY50393.1"/>
    </source>
</evidence>
<sequence length="782" mass="82065">MAGKVFEIAFAINGALAQGFKTSMQQAKGTLTQYGSKMTELKAQQRALDSALKQGVISMDSYRNATEKVGKALDQTAAKDAKLRKAMQNKIAADANAKSARSDLGSTVATTAVMAAPLVGMLSKAADFEAVMSKVKAITVSDDKAMQQLTATARELGEKTMFSATQAGEAMTYLGMAGWNSQQIMAGMPGLLNLAAASNTDLARTADIVSDDLTAFGLSAEHAGHMADVFAKTTTSTNTTVEMLGETMKYAAPVAHAFGASLEETAALTGLMANSGIKASAAGTALRSGFLRLAGTSSKSTKAIEEMGLSLSEATAQQEEAKAALDSLGIAMNDTNGPRKMSAIVRDLADKTKDMSKEQKLATLATIFGTNAASAWVAVIDQGPDALDNLTKELENSDGAAATMAETMQNNARGAMTRLQSATESVAISIGSTMLPTLAELGDSLANEAAYVSKVASEHPELTEAIIKTSVAVAGMVIAYKAVKAVYFSVTAAHAAYRLMMESERVATMRNVIASGIHRAGMIASSIAMYATAAAQWALNAAMSANPIGLVILAIAALIGVLAWLVTHFEIVSDFCTSMWESPTAAIIAFMAGPIGWLIYAAMGLIANWDQVKAWFTLLWEDPKAALGQFYDWVMSKLGGLFDWISEKWEWVRSIFSKPIQARVEGTATANGQSVQHNAKGGIYGKGAFLTTFAEESDEAAIPINGTPRAEALWRQTGAMMGLFPGEGNSAVSVSAPINITINGNADASAVQQIKSAVGGALDDLEARLAEIQNRKGRVSYA</sequence>
<keyword evidence="2" id="KW-1133">Transmembrane helix</keyword>
<accession>A0A3A6WDZ8</accession>
<dbReference type="Proteomes" id="UP000277803">
    <property type="component" value="Unassembled WGS sequence"/>
</dbReference>
<dbReference type="AlphaFoldDB" id="A0A3A6WDZ8"/>
<name>A0A3A6WDZ8_9FIRM</name>
<keyword evidence="2" id="KW-0472">Membrane</keyword>
<dbReference type="Pfam" id="PF10145">
    <property type="entry name" value="PhageMin_Tail"/>
    <property type="match status" value="1"/>
</dbReference>
<gene>
    <name evidence="4" type="ORF">D2965_05905</name>
</gene>
<evidence type="ECO:0000256" key="2">
    <source>
        <dbReference type="SAM" id="Phobius"/>
    </source>
</evidence>
<proteinExistence type="predicted"/>
<dbReference type="RefSeq" id="WP_119982610.1">
    <property type="nucleotide sequence ID" value="NZ_QXZZ01000028.1"/>
</dbReference>
<evidence type="ECO:0000259" key="3">
    <source>
        <dbReference type="Pfam" id="PF10145"/>
    </source>
</evidence>
<dbReference type="EMBL" id="QXZZ01000028">
    <property type="protein sequence ID" value="RJY50393.1"/>
    <property type="molecule type" value="Genomic_DNA"/>
</dbReference>